<keyword evidence="2" id="KW-1185">Reference proteome</keyword>
<evidence type="ECO:0000313" key="1">
    <source>
        <dbReference type="EMBL" id="PSK90003.1"/>
    </source>
</evidence>
<dbReference type="OrthoDB" id="9811073at2"/>
<dbReference type="AlphaFoldDB" id="A0A2P8CYG3"/>
<gene>
    <name evidence="1" type="ORF">B0I18_1098</name>
</gene>
<proteinExistence type="predicted"/>
<dbReference type="Gene3D" id="3.40.50.300">
    <property type="entry name" value="P-loop containing nucleotide triphosphate hydrolases"/>
    <property type="match status" value="1"/>
</dbReference>
<dbReference type="Proteomes" id="UP000240572">
    <property type="component" value="Unassembled WGS sequence"/>
</dbReference>
<dbReference type="Pfam" id="PF13177">
    <property type="entry name" value="DNA_pol3_delta2"/>
    <property type="match status" value="1"/>
</dbReference>
<sequence>MQFSDVTGQHAAKEGLLTLWHSGKLPHAMMILGKEGTGGLPLALALAQYVFCEQKQGNDSCNQCAGCSKVKKLAHPDLHFSFPSVAPKPGAKPSSAHYMNEFREFIHQSPYGTTFEWLQFINAENKQGNITADECREIIDTLNLTSFEGGYKIQVIWRPEYLGKEGNILLKLIEEPPANTLIIMVAEDLESVLKTILSRTQQVNLLPLTVREIEEALRKRGVEERKAIQVAHLAEGSFSGALQLLQYTGSDLLAPLRDWFNGIFTNNGITLNKWVEDMAKTGREQQKNFLIYTEQLLAHAMRISLIPGYHAPLPADEATFAGKLAQRNFAPSVYEAMRTLIDKTIYHIERNAHSKTQLLHLSIQMQYCIQGVPFKLYP</sequence>
<dbReference type="PANTHER" id="PTHR11669">
    <property type="entry name" value="REPLICATION FACTOR C / DNA POLYMERASE III GAMMA-TAU SUBUNIT"/>
    <property type="match status" value="1"/>
</dbReference>
<comment type="caution">
    <text evidence="1">The sequence shown here is derived from an EMBL/GenBank/DDBJ whole genome shotgun (WGS) entry which is preliminary data.</text>
</comment>
<dbReference type="PANTHER" id="PTHR11669:SF8">
    <property type="entry name" value="DNA POLYMERASE III SUBUNIT DELTA"/>
    <property type="match status" value="1"/>
</dbReference>
<name>A0A2P8CYG3_9BACT</name>
<dbReference type="SUPFAM" id="SSF52540">
    <property type="entry name" value="P-loop containing nucleoside triphosphate hydrolases"/>
    <property type="match status" value="1"/>
</dbReference>
<reference evidence="1 2" key="1">
    <citation type="submission" date="2018-03" db="EMBL/GenBank/DDBJ databases">
        <title>Genomic Encyclopedia of Type Strains, Phase III (KMG-III): the genomes of soil and plant-associated and newly described type strains.</title>
        <authorList>
            <person name="Whitman W."/>
        </authorList>
    </citation>
    <scope>NUCLEOTIDE SEQUENCE [LARGE SCALE GENOMIC DNA]</scope>
    <source>
        <strain evidence="1 2">CGMCC 1.12700</strain>
    </source>
</reference>
<dbReference type="GO" id="GO:0006261">
    <property type="term" value="P:DNA-templated DNA replication"/>
    <property type="evidence" value="ECO:0007669"/>
    <property type="project" value="TreeGrafter"/>
</dbReference>
<dbReference type="EMBL" id="PYGD01000009">
    <property type="protein sequence ID" value="PSK90003.1"/>
    <property type="molecule type" value="Genomic_DNA"/>
</dbReference>
<protein>
    <submittedName>
        <fullName evidence="1">DNA polymerase-3 subunit delta</fullName>
    </submittedName>
</protein>
<dbReference type="InterPro" id="IPR050238">
    <property type="entry name" value="DNA_Rep/Repair_Clamp_Loader"/>
</dbReference>
<accession>A0A2P8CYG3</accession>
<dbReference type="InterPro" id="IPR027417">
    <property type="entry name" value="P-loop_NTPase"/>
</dbReference>
<dbReference type="RefSeq" id="WP_106524352.1">
    <property type="nucleotide sequence ID" value="NZ_PYGD01000009.1"/>
</dbReference>
<evidence type="ECO:0000313" key="2">
    <source>
        <dbReference type="Proteomes" id="UP000240572"/>
    </source>
</evidence>
<organism evidence="1 2">
    <name type="scientific">Taibaiella chishuiensis</name>
    <dbReference type="NCBI Taxonomy" id="1434707"/>
    <lineage>
        <taxon>Bacteria</taxon>
        <taxon>Pseudomonadati</taxon>
        <taxon>Bacteroidota</taxon>
        <taxon>Chitinophagia</taxon>
        <taxon>Chitinophagales</taxon>
        <taxon>Chitinophagaceae</taxon>
        <taxon>Taibaiella</taxon>
    </lineage>
</organism>